<accession>A0A5N0EF91</accession>
<evidence type="ECO:0000256" key="3">
    <source>
        <dbReference type="ARBA" id="ARBA00022679"/>
    </source>
</evidence>
<dbReference type="InterPro" id="IPR048284">
    <property type="entry name" value="EryCIII-like_N"/>
</dbReference>
<dbReference type="GO" id="GO:0016020">
    <property type="term" value="C:membrane"/>
    <property type="evidence" value="ECO:0007669"/>
    <property type="project" value="GOC"/>
</dbReference>
<protein>
    <submittedName>
        <fullName evidence="6">Glycosyltransferase family 1 protein</fullName>
    </submittedName>
</protein>
<keyword evidence="2" id="KW-0328">Glycosyltransferase</keyword>
<name>A0A5N0EF91_9NOCA</name>
<dbReference type="PANTHER" id="PTHR48050:SF13">
    <property type="entry name" value="STEROL 3-BETA-GLUCOSYLTRANSFERASE UGT80A2"/>
    <property type="match status" value="1"/>
</dbReference>
<dbReference type="InterPro" id="IPR010610">
    <property type="entry name" value="EryCIII-like_C"/>
</dbReference>
<dbReference type="PANTHER" id="PTHR48050">
    <property type="entry name" value="STEROL 3-BETA-GLUCOSYLTRANSFERASE"/>
    <property type="match status" value="1"/>
</dbReference>
<comment type="caution">
    <text evidence="6">The sequence shown here is derived from an EMBL/GenBank/DDBJ whole genome shotgun (WGS) entry which is preliminary data.</text>
</comment>
<gene>
    <name evidence="6" type="ORF">F3087_20175</name>
</gene>
<reference evidence="6 7" key="1">
    <citation type="submission" date="2019-09" db="EMBL/GenBank/DDBJ databases">
        <authorList>
            <person name="Wang X."/>
        </authorList>
    </citation>
    <scope>NUCLEOTIDE SEQUENCE [LARGE SCALE GENOMIC DNA]</scope>
    <source>
        <strain evidence="6 7">CICC 11023</strain>
    </source>
</reference>
<dbReference type="Pfam" id="PF06722">
    <property type="entry name" value="EryCIII-like_C"/>
    <property type="match status" value="1"/>
</dbReference>
<dbReference type="FunFam" id="3.40.50.2000:FF:000072">
    <property type="entry name" value="Glycosyl transferase"/>
    <property type="match status" value="1"/>
</dbReference>
<proteinExistence type="inferred from homology"/>
<dbReference type="Proteomes" id="UP000323876">
    <property type="component" value="Unassembled WGS sequence"/>
</dbReference>
<keyword evidence="7" id="KW-1185">Reference proteome</keyword>
<dbReference type="RefSeq" id="WP_150403550.1">
    <property type="nucleotide sequence ID" value="NZ_VXLC01000008.1"/>
</dbReference>
<dbReference type="InterPro" id="IPR050426">
    <property type="entry name" value="Glycosyltransferase_28"/>
</dbReference>
<dbReference type="GO" id="GO:0016758">
    <property type="term" value="F:hexosyltransferase activity"/>
    <property type="evidence" value="ECO:0007669"/>
    <property type="project" value="UniProtKB-ARBA"/>
</dbReference>
<evidence type="ECO:0000256" key="1">
    <source>
        <dbReference type="ARBA" id="ARBA00006962"/>
    </source>
</evidence>
<dbReference type="GO" id="GO:0017000">
    <property type="term" value="P:antibiotic biosynthetic process"/>
    <property type="evidence" value="ECO:0007669"/>
    <property type="project" value="UniProtKB-ARBA"/>
</dbReference>
<dbReference type="OrthoDB" id="6620093at2"/>
<dbReference type="GO" id="GO:0008194">
    <property type="term" value="F:UDP-glycosyltransferase activity"/>
    <property type="evidence" value="ECO:0007669"/>
    <property type="project" value="InterPro"/>
</dbReference>
<dbReference type="CDD" id="cd03784">
    <property type="entry name" value="GT1_Gtf-like"/>
    <property type="match status" value="1"/>
</dbReference>
<dbReference type="Pfam" id="PF21036">
    <property type="entry name" value="EryCIII-like_N"/>
    <property type="match status" value="1"/>
</dbReference>
<dbReference type="InterPro" id="IPR035595">
    <property type="entry name" value="UDP_glycos_trans_CS"/>
</dbReference>
<keyword evidence="3 6" id="KW-0808">Transferase</keyword>
<dbReference type="PROSITE" id="PS00375">
    <property type="entry name" value="UDPGT"/>
    <property type="match status" value="1"/>
</dbReference>
<dbReference type="EMBL" id="VXLC01000008">
    <property type="protein sequence ID" value="KAA8887219.1"/>
    <property type="molecule type" value="Genomic_DNA"/>
</dbReference>
<dbReference type="InterPro" id="IPR002213">
    <property type="entry name" value="UDP_glucos_trans"/>
</dbReference>
<dbReference type="SUPFAM" id="SSF53756">
    <property type="entry name" value="UDP-Glycosyltransferase/glycogen phosphorylase"/>
    <property type="match status" value="1"/>
</dbReference>
<evidence type="ECO:0000256" key="2">
    <source>
        <dbReference type="ARBA" id="ARBA00022676"/>
    </source>
</evidence>
<feature type="domain" description="Erythromycin biosynthesis protein CIII-like N-terminal" evidence="5">
    <location>
        <begin position="88"/>
        <end position="141"/>
    </location>
</feature>
<dbReference type="AlphaFoldDB" id="A0A5N0EF91"/>
<feature type="domain" description="Erythromycin biosynthesis protein CIII-like C-terminal" evidence="4">
    <location>
        <begin position="237"/>
        <end position="379"/>
    </location>
</feature>
<evidence type="ECO:0000259" key="5">
    <source>
        <dbReference type="Pfam" id="PF21036"/>
    </source>
</evidence>
<dbReference type="GO" id="GO:0009247">
    <property type="term" value="P:glycolipid biosynthetic process"/>
    <property type="evidence" value="ECO:0007669"/>
    <property type="project" value="UniProtKB-ARBA"/>
</dbReference>
<evidence type="ECO:0000313" key="6">
    <source>
        <dbReference type="EMBL" id="KAA8887219.1"/>
    </source>
</evidence>
<organism evidence="6 7">
    <name type="scientific">Nocardia colli</name>
    <dbReference type="NCBI Taxonomy" id="2545717"/>
    <lineage>
        <taxon>Bacteria</taxon>
        <taxon>Bacillati</taxon>
        <taxon>Actinomycetota</taxon>
        <taxon>Actinomycetes</taxon>
        <taxon>Mycobacteriales</taxon>
        <taxon>Nocardiaceae</taxon>
        <taxon>Nocardia</taxon>
    </lineage>
</organism>
<dbReference type="Gene3D" id="3.40.50.2000">
    <property type="entry name" value="Glycogen Phosphorylase B"/>
    <property type="match status" value="2"/>
</dbReference>
<evidence type="ECO:0000259" key="4">
    <source>
        <dbReference type="Pfam" id="PF06722"/>
    </source>
</evidence>
<evidence type="ECO:0000313" key="7">
    <source>
        <dbReference type="Proteomes" id="UP000323876"/>
    </source>
</evidence>
<comment type="similarity">
    <text evidence="1">Belongs to the glycosyltransferase 28 family.</text>
</comment>
<sequence>MRVLCSTTPMEGVFAPALPLLTELVRAGHEVLVVTAPDLADRVRATGLPTAVAGPPAPVAAAQAVADPVFAGGGQPWRIGAVMFARVMAPAKLPELSRIAAEFRPDLILQPPVDLAAPIVAATLGIPSITYGTGLLLESELMAAMAEWVAPLWDSAGLAPDPHAGMYRTGYLDPVPVALQRDRGPAAGCARPIQPHVPGSRAEALPDWAEKLGNRPVVYFSLGTVPIFNQPSMFEPVLRALADLEVEAIVTVGRTNDPEAFGSLPANIHLEQWLPLAAVLARCDAVVCHGGAGTTLAALSHGLPLLLLPRGADQFPTAAACQVVGAAQVVPPDMATADTVRSGIEAMLTDASYAAAAARLKSDIDGMPSPATVAGELFEVPF</sequence>